<dbReference type="Proteomes" id="UP000230384">
    <property type="component" value="Unassembled WGS sequence"/>
</dbReference>
<accession>A0A2M8GG05</accession>
<dbReference type="EMBL" id="PFQN01000046">
    <property type="protein sequence ID" value="PJC76267.1"/>
    <property type="molecule type" value="Genomic_DNA"/>
</dbReference>
<evidence type="ECO:0000313" key="2">
    <source>
        <dbReference type="Proteomes" id="UP000230384"/>
    </source>
</evidence>
<name>A0A2M8GG05_9BACT</name>
<organism evidence="1 2">
    <name type="scientific">Candidatus Shapirobacteria bacterium CG_4_8_14_3_um_filter_39_11</name>
    <dbReference type="NCBI Taxonomy" id="1974875"/>
    <lineage>
        <taxon>Bacteria</taxon>
        <taxon>Candidatus Shapironibacteriota</taxon>
    </lineage>
</organism>
<dbReference type="AlphaFoldDB" id="A0A2M8GG05"/>
<reference evidence="2" key="1">
    <citation type="submission" date="2017-09" db="EMBL/GenBank/DDBJ databases">
        <title>Depth-based differentiation of microbial function through sediment-hosted aquifers and enrichment of novel symbionts in the deep terrestrial subsurface.</title>
        <authorList>
            <person name="Probst A.J."/>
            <person name="Ladd B."/>
            <person name="Jarett J.K."/>
            <person name="Geller-Mcgrath D.E."/>
            <person name="Sieber C.M.K."/>
            <person name="Emerson J.B."/>
            <person name="Anantharaman K."/>
            <person name="Thomas B.C."/>
            <person name="Malmstrom R."/>
            <person name="Stieglmeier M."/>
            <person name="Klingl A."/>
            <person name="Woyke T."/>
            <person name="Ryan C.M."/>
            <person name="Banfield J.F."/>
        </authorList>
    </citation>
    <scope>NUCLEOTIDE SEQUENCE [LARGE SCALE GENOMIC DNA]</scope>
</reference>
<evidence type="ECO:0000313" key="1">
    <source>
        <dbReference type="EMBL" id="PJC76267.1"/>
    </source>
</evidence>
<comment type="caution">
    <text evidence="1">The sequence shown here is derived from an EMBL/GenBank/DDBJ whole genome shotgun (WGS) entry which is preliminary data.</text>
</comment>
<gene>
    <name evidence="1" type="ORF">CO010_03035</name>
</gene>
<protein>
    <submittedName>
        <fullName evidence="1">Uncharacterized protein</fullName>
    </submittedName>
</protein>
<sequence>MKKTGLILIVILLAAGVYFFASSNRGAKTPEEYRLNVTHVSDQDESQKLGKRVGGHCYLASTTMMLKSFDPAIEFWQVVVARGNATSFTYYFPKESPSIRAKLNLKYRALWDWACKTRSFGQLLWINKCVIRKSLLT</sequence>
<proteinExistence type="predicted"/>